<evidence type="ECO:0000259" key="9">
    <source>
        <dbReference type="Pfam" id="PF17171"/>
    </source>
</evidence>
<comment type="caution">
    <text evidence="10">The sequence shown here is derived from an EMBL/GenBank/DDBJ whole genome shotgun (WGS) entry which is preliminary data.</text>
</comment>
<evidence type="ECO:0000256" key="2">
    <source>
        <dbReference type="ARBA" id="ARBA00009170"/>
    </source>
</evidence>
<sequence length="299" mass="34882">MELILWAGDFGLISLNLDCIRVTAYARLTKAPVKIKYCRNPYCTYPVLQHESRYVYNYTEIVKHLEKLSYVLDDKLDEKQYGESYVLINMLTLHLNPVLEYLFWQNETNYETLVRKWYSQVIPIPFINLIYPSRRRKLAHEFFDTLFPHQDREAIEITLLKGVQECITCLTTRLGESSYFHGNSYTSIDVAVYSYLALITEIPLPNNPFANLIRGFENLSTFIKRFNCDVFPDVQYDSKYVCRFFGSKIKTNEDDDLSTSLTMKVVIVSAALCGMFFYALSKNIINLTKLNSFIVIDDK</sequence>
<name>A0AAN7ZKB0_9COLE</name>
<keyword evidence="3" id="KW-0813">Transport</keyword>
<comment type="subcellular location">
    <subcellularLocation>
        <location evidence="1">Mitochondrion outer membrane</location>
    </subcellularLocation>
</comment>
<dbReference type="Pfam" id="PF17171">
    <property type="entry name" value="GST_C_6"/>
    <property type="match status" value="1"/>
</dbReference>
<dbReference type="SUPFAM" id="SSF47616">
    <property type="entry name" value="GST C-terminal domain-like"/>
    <property type="match status" value="1"/>
</dbReference>
<dbReference type="PANTHER" id="PTHR12289">
    <property type="entry name" value="METAXIN RELATED"/>
    <property type="match status" value="1"/>
</dbReference>
<dbReference type="GO" id="GO:0015031">
    <property type="term" value="P:protein transport"/>
    <property type="evidence" value="ECO:0007669"/>
    <property type="project" value="UniProtKB-KW"/>
</dbReference>
<keyword evidence="11" id="KW-1185">Reference proteome</keyword>
<keyword evidence="7" id="KW-0472">Membrane</keyword>
<dbReference type="InterPro" id="IPR036282">
    <property type="entry name" value="Glutathione-S-Trfase_C_sf"/>
</dbReference>
<proteinExistence type="inferred from homology"/>
<protein>
    <recommendedName>
        <fullName evidence="12">Metaxin</fullName>
    </recommendedName>
</protein>
<evidence type="ECO:0000256" key="3">
    <source>
        <dbReference type="ARBA" id="ARBA00022448"/>
    </source>
</evidence>
<evidence type="ECO:0000256" key="7">
    <source>
        <dbReference type="ARBA" id="ARBA00023136"/>
    </source>
</evidence>
<dbReference type="InterPro" id="IPR033468">
    <property type="entry name" value="Metaxin_GST"/>
</dbReference>
<keyword evidence="5" id="KW-0653">Protein transport</keyword>
<dbReference type="EMBL" id="JAVRBK010000001">
    <property type="protein sequence ID" value="KAK5650855.1"/>
    <property type="molecule type" value="Genomic_DNA"/>
</dbReference>
<gene>
    <name evidence="10" type="ORF">RI129_001884</name>
</gene>
<evidence type="ECO:0000256" key="6">
    <source>
        <dbReference type="ARBA" id="ARBA00023128"/>
    </source>
</evidence>
<evidence type="ECO:0000256" key="5">
    <source>
        <dbReference type="ARBA" id="ARBA00022927"/>
    </source>
</evidence>
<accession>A0AAN7ZKB0</accession>
<dbReference type="Proteomes" id="UP001329430">
    <property type="component" value="Chromosome 1"/>
</dbReference>
<comment type="similarity">
    <text evidence="2">Belongs to the metaxin family.</text>
</comment>
<evidence type="ECO:0000313" key="10">
    <source>
        <dbReference type="EMBL" id="KAK5650855.1"/>
    </source>
</evidence>
<dbReference type="Pfam" id="PF10568">
    <property type="entry name" value="Tom37"/>
    <property type="match status" value="1"/>
</dbReference>
<evidence type="ECO:0000313" key="11">
    <source>
        <dbReference type="Proteomes" id="UP001329430"/>
    </source>
</evidence>
<dbReference type="InterPro" id="IPR019564">
    <property type="entry name" value="Sam37/metaxin_N"/>
</dbReference>
<evidence type="ECO:0000259" key="8">
    <source>
        <dbReference type="Pfam" id="PF10568"/>
    </source>
</evidence>
<feature type="domain" description="Mitochondrial outer membrane transport complex Sam37/metaxin N-terminal" evidence="8">
    <location>
        <begin position="19"/>
        <end position="136"/>
    </location>
</feature>
<organism evidence="10 11">
    <name type="scientific">Pyrocoelia pectoralis</name>
    <dbReference type="NCBI Taxonomy" id="417401"/>
    <lineage>
        <taxon>Eukaryota</taxon>
        <taxon>Metazoa</taxon>
        <taxon>Ecdysozoa</taxon>
        <taxon>Arthropoda</taxon>
        <taxon>Hexapoda</taxon>
        <taxon>Insecta</taxon>
        <taxon>Pterygota</taxon>
        <taxon>Neoptera</taxon>
        <taxon>Endopterygota</taxon>
        <taxon>Coleoptera</taxon>
        <taxon>Polyphaga</taxon>
        <taxon>Elateriformia</taxon>
        <taxon>Elateroidea</taxon>
        <taxon>Lampyridae</taxon>
        <taxon>Lampyrinae</taxon>
        <taxon>Pyrocoelia</taxon>
    </lineage>
</organism>
<dbReference type="GO" id="GO:0007005">
    <property type="term" value="P:mitochondrion organization"/>
    <property type="evidence" value="ECO:0007669"/>
    <property type="project" value="TreeGrafter"/>
</dbReference>
<keyword evidence="4" id="KW-1000">Mitochondrion outer membrane</keyword>
<dbReference type="AlphaFoldDB" id="A0AAN7ZKB0"/>
<dbReference type="PANTHER" id="PTHR12289:SF41">
    <property type="entry name" value="FAILED AXON CONNECTIONS-RELATED"/>
    <property type="match status" value="1"/>
</dbReference>
<feature type="domain" description="Metaxin glutathione S-transferase" evidence="9">
    <location>
        <begin position="164"/>
        <end position="225"/>
    </location>
</feature>
<reference evidence="10 11" key="1">
    <citation type="journal article" date="2024" name="Insects">
        <title>An Improved Chromosome-Level Genome Assembly of the Firefly Pyrocoelia pectoralis.</title>
        <authorList>
            <person name="Fu X."/>
            <person name="Meyer-Rochow V.B."/>
            <person name="Ballantyne L."/>
            <person name="Zhu X."/>
        </authorList>
    </citation>
    <scope>NUCLEOTIDE SEQUENCE [LARGE SCALE GENOMIC DNA]</scope>
    <source>
        <strain evidence="10">XCY_ONT2</strain>
    </source>
</reference>
<dbReference type="GO" id="GO:0001401">
    <property type="term" value="C:SAM complex"/>
    <property type="evidence" value="ECO:0007669"/>
    <property type="project" value="InterPro"/>
</dbReference>
<evidence type="ECO:0000256" key="1">
    <source>
        <dbReference type="ARBA" id="ARBA00004294"/>
    </source>
</evidence>
<evidence type="ECO:0000256" key="4">
    <source>
        <dbReference type="ARBA" id="ARBA00022787"/>
    </source>
</evidence>
<dbReference type="InterPro" id="IPR050931">
    <property type="entry name" value="Mito_Protein_Transport_Metaxin"/>
</dbReference>
<dbReference type="Gene3D" id="1.20.1050.10">
    <property type="match status" value="1"/>
</dbReference>
<evidence type="ECO:0008006" key="12">
    <source>
        <dbReference type="Google" id="ProtNLM"/>
    </source>
</evidence>
<keyword evidence="6" id="KW-0496">Mitochondrion</keyword>